<keyword evidence="1" id="KW-0238">DNA-binding</keyword>
<sequence length="113" mass="12505">MADADDVRRIALGLPESAEQPHFDMPSFRVRKAIFATLPDPEHAHVMASASDIREAVAEYPHCCSEKWWGRRLSAVRVDLAAADTDLLGELLTDAWRHRAPRALVRAFDAAAG</sequence>
<name>A0A7X6LZ30_9NOCA</name>
<organism evidence="1 2">
    <name type="scientific">Nocardia veterana</name>
    <dbReference type="NCBI Taxonomy" id="132249"/>
    <lineage>
        <taxon>Bacteria</taxon>
        <taxon>Bacillati</taxon>
        <taxon>Actinomycetota</taxon>
        <taxon>Actinomycetes</taxon>
        <taxon>Mycobacteriales</taxon>
        <taxon>Nocardiaceae</taxon>
        <taxon>Nocardia</taxon>
    </lineage>
</organism>
<dbReference type="InterPro" id="IPR058532">
    <property type="entry name" value="YjbR/MT2646/Rv2570-like"/>
</dbReference>
<dbReference type="InterPro" id="IPR038056">
    <property type="entry name" value="YjbR-like_sf"/>
</dbReference>
<reference evidence="1 2" key="1">
    <citation type="submission" date="2020-04" db="EMBL/GenBank/DDBJ databases">
        <title>MicrobeNet Type strains.</title>
        <authorList>
            <person name="Nicholson A.C."/>
        </authorList>
    </citation>
    <scope>NUCLEOTIDE SEQUENCE [LARGE SCALE GENOMIC DNA]</scope>
    <source>
        <strain evidence="1 2">DSM 44445</strain>
    </source>
</reference>
<dbReference type="AlphaFoldDB" id="A0A7X6LZ30"/>
<dbReference type="Pfam" id="PF04237">
    <property type="entry name" value="YjbR"/>
    <property type="match status" value="1"/>
</dbReference>
<proteinExistence type="predicted"/>
<comment type="caution">
    <text evidence="1">The sequence shown here is derived from an EMBL/GenBank/DDBJ whole genome shotgun (WGS) entry which is preliminary data.</text>
</comment>
<dbReference type="RefSeq" id="WP_040717923.1">
    <property type="nucleotide sequence ID" value="NZ_CAWPHS010000007.1"/>
</dbReference>
<gene>
    <name evidence="1" type="ORF">HGA07_16240</name>
</gene>
<protein>
    <submittedName>
        <fullName evidence="1">MmcQ/YjbR family DNA-binding protein</fullName>
    </submittedName>
</protein>
<evidence type="ECO:0000313" key="2">
    <source>
        <dbReference type="Proteomes" id="UP000523447"/>
    </source>
</evidence>
<dbReference type="EMBL" id="JAAXPE010000015">
    <property type="protein sequence ID" value="NKY87176.1"/>
    <property type="molecule type" value="Genomic_DNA"/>
</dbReference>
<dbReference type="Proteomes" id="UP000523447">
    <property type="component" value="Unassembled WGS sequence"/>
</dbReference>
<dbReference type="SUPFAM" id="SSF142906">
    <property type="entry name" value="YjbR-like"/>
    <property type="match status" value="1"/>
</dbReference>
<keyword evidence="2" id="KW-1185">Reference proteome</keyword>
<dbReference type="GO" id="GO:0003677">
    <property type="term" value="F:DNA binding"/>
    <property type="evidence" value="ECO:0007669"/>
    <property type="project" value="UniProtKB-KW"/>
</dbReference>
<evidence type="ECO:0000313" key="1">
    <source>
        <dbReference type="EMBL" id="NKY87176.1"/>
    </source>
</evidence>
<accession>A0A7X6LZ30</accession>